<accession>A0A0R2B4B5</accession>
<gene>
    <name evidence="3" type="ORF">FC82_GL000256</name>
</gene>
<dbReference type="InterPro" id="IPR003607">
    <property type="entry name" value="HD/PDEase_dom"/>
</dbReference>
<dbReference type="SUPFAM" id="SSF109604">
    <property type="entry name" value="HD-domain/PDEase-like"/>
    <property type="match status" value="1"/>
</dbReference>
<evidence type="ECO:0000313" key="4">
    <source>
        <dbReference type="Proteomes" id="UP000051845"/>
    </source>
</evidence>
<protein>
    <recommendedName>
        <fullName evidence="2">Ppx/GppA phosphatase C-terminal domain-containing protein</fullName>
    </recommendedName>
</protein>
<feature type="domain" description="Ppx/GppA phosphatase C-terminal" evidence="2">
    <location>
        <begin position="325"/>
        <end position="471"/>
    </location>
</feature>
<organism evidence="3 4">
    <name type="scientific">Secundilactobacillus collinoides DSM 20515 = JCM 1123</name>
    <dbReference type="NCBI Taxonomy" id="1423733"/>
    <lineage>
        <taxon>Bacteria</taxon>
        <taxon>Bacillati</taxon>
        <taxon>Bacillota</taxon>
        <taxon>Bacilli</taxon>
        <taxon>Lactobacillales</taxon>
        <taxon>Lactobacillaceae</taxon>
        <taxon>Secundilactobacillus</taxon>
    </lineage>
</organism>
<dbReference type="EMBL" id="AYYR01000089">
    <property type="protein sequence ID" value="KRM74257.1"/>
    <property type="molecule type" value="Genomic_DNA"/>
</dbReference>
<dbReference type="InterPro" id="IPR048950">
    <property type="entry name" value="Ppx_GppA_C"/>
</dbReference>
<comment type="caution">
    <text evidence="3">The sequence shown here is derived from an EMBL/GenBank/DDBJ whole genome shotgun (WGS) entry which is preliminary data.</text>
</comment>
<dbReference type="PANTHER" id="PTHR30005:SF0">
    <property type="entry name" value="RETROGRADE REGULATION PROTEIN 2"/>
    <property type="match status" value="1"/>
</dbReference>
<dbReference type="PATRIC" id="fig|1423733.4.peg.279"/>
<dbReference type="Gene3D" id="3.30.420.150">
    <property type="entry name" value="Exopolyphosphatase. Domain 2"/>
    <property type="match status" value="1"/>
</dbReference>
<dbReference type="Gene3D" id="1.10.3210.10">
    <property type="entry name" value="Hypothetical protein af1432"/>
    <property type="match status" value="1"/>
</dbReference>
<dbReference type="GO" id="GO:0016462">
    <property type="term" value="F:pyrophosphatase activity"/>
    <property type="evidence" value="ECO:0007669"/>
    <property type="project" value="TreeGrafter"/>
</dbReference>
<dbReference type="InterPro" id="IPR050273">
    <property type="entry name" value="GppA/Ppx_hydrolase"/>
</dbReference>
<comment type="similarity">
    <text evidence="1">Belongs to the GppA/Ppx family.</text>
</comment>
<evidence type="ECO:0000313" key="3">
    <source>
        <dbReference type="EMBL" id="KRM74257.1"/>
    </source>
</evidence>
<sequence>MEVIAVSNNNYYGAIVVTVQGLDLLIVNLKTLKPIERVHKELLVGDSIYQHQPIDFELVNQMTGALRGFLQLMNDYEIESYQLWGSEALSHAINADFIRDQIFLRTGLHLSWLSISEENYYRNQAVLLDLRHNKTNENGLIHLIGINSGNTTITQFSGRSFVYSSNFSLGPVRIAEDLQSLRQSAPNSVEVLNDYIESKLTNFARITPHEAISGPSEVILLGTMPLSHLVSNENKTRMSIKEFEKLFDQAIDASDQFLMEQYNLKENEMPLLLPELLLLRRLLRLTQGTSVVFSDTTVLDGLAVNESIKAGFSKLDFTEQTVTDAQNIANHYQVEPVHRQLVTKFALHLFDQLKPLHQLGDRERLLLQIACILHDVGAYVDAHEHYFHSEYIIQHSNIIGLSTKERDIIAAISRYHSTQTPSADLSRFRQLPTEDRLLIAKLAAILRLADALDDDRQQKIKRISVSLKAPEVIITAYCNESLLFEKWAFAFKSRFFEETFGLKPQLKQRSVTAK</sequence>
<dbReference type="SUPFAM" id="SSF53067">
    <property type="entry name" value="Actin-like ATPase domain"/>
    <property type="match status" value="2"/>
</dbReference>
<dbReference type="Proteomes" id="UP000051845">
    <property type="component" value="Unassembled WGS sequence"/>
</dbReference>
<name>A0A0R2B4B5_SECCO</name>
<dbReference type="PANTHER" id="PTHR30005">
    <property type="entry name" value="EXOPOLYPHOSPHATASE"/>
    <property type="match status" value="1"/>
</dbReference>
<dbReference type="InterPro" id="IPR043129">
    <property type="entry name" value="ATPase_NBD"/>
</dbReference>
<reference evidence="3 4" key="1">
    <citation type="journal article" date="2015" name="Genome Announc.">
        <title>Expanding the biotechnology potential of lactobacilli through comparative genomics of 213 strains and associated genera.</title>
        <authorList>
            <person name="Sun Z."/>
            <person name="Harris H.M."/>
            <person name="McCann A."/>
            <person name="Guo C."/>
            <person name="Argimon S."/>
            <person name="Zhang W."/>
            <person name="Yang X."/>
            <person name="Jeffery I.B."/>
            <person name="Cooney J.C."/>
            <person name="Kagawa T.F."/>
            <person name="Liu W."/>
            <person name="Song Y."/>
            <person name="Salvetti E."/>
            <person name="Wrobel A."/>
            <person name="Rasinkangas P."/>
            <person name="Parkhill J."/>
            <person name="Rea M.C."/>
            <person name="O'Sullivan O."/>
            <person name="Ritari J."/>
            <person name="Douillard F.P."/>
            <person name="Paul Ross R."/>
            <person name="Yang R."/>
            <person name="Briner A.E."/>
            <person name="Felis G.E."/>
            <person name="de Vos W.M."/>
            <person name="Barrangou R."/>
            <person name="Klaenhammer T.R."/>
            <person name="Caufield P.W."/>
            <person name="Cui Y."/>
            <person name="Zhang H."/>
            <person name="O'Toole P.W."/>
        </authorList>
    </citation>
    <scope>NUCLEOTIDE SEQUENCE [LARGE SCALE GENOMIC DNA]</scope>
    <source>
        <strain evidence="3 4">DSM 20515</strain>
    </source>
</reference>
<evidence type="ECO:0000256" key="1">
    <source>
        <dbReference type="ARBA" id="ARBA00007125"/>
    </source>
</evidence>
<dbReference type="AlphaFoldDB" id="A0A0R2B4B5"/>
<dbReference type="STRING" id="33960.TY91_00040"/>
<dbReference type="CDD" id="cd00077">
    <property type="entry name" value="HDc"/>
    <property type="match status" value="1"/>
</dbReference>
<evidence type="ECO:0000259" key="2">
    <source>
        <dbReference type="Pfam" id="PF21447"/>
    </source>
</evidence>
<dbReference type="Gene3D" id="3.30.420.40">
    <property type="match status" value="1"/>
</dbReference>
<proteinExistence type="inferred from homology"/>
<dbReference type="Pfam" id="PF21447">
    <property type="entry name" value="Ppx-GppA_III"/>
    <property type="match status" value="1"/>
</dbReference>